<feature type="region of interest" description="Disordered" evidence="7">
    <location>
        <begin position="390"/>
        <end position="456"/>
    </location>
</feature>
<dbReference type="EMBL" id="JBHSRS010000083">
    <property type="protein sequence ID" value="MFC6283717.1"/>
    <property type="molecule type" value="Genomic_DNA"/>
</dbReference>
<evidence type="ECO:0000256" key="4">
    <source>
        <dbReference type="ARBA" id="ARBA00022475"/>
    </source>
</evidence>
<dbReference type="PANTHER" id="PTHR30469">
    <property type="entry name" value="MULTIDRUG RESISTANCE PROTEIN MDTA"/>
    <property type="match status" value="1"/>
</dbReference>
<dbReference type="RefSeq" id="WP_371434335.1">
    <property type="nucleotide sequence ID" value="NZ_JBHSRS010000083.1"/>
</dbReference>
<dbReference type="Gene3D" id="2.40.50.100">
    <property type="match status" value="1"/>
</dbReference>
<evidence type="ECO:0000259" key="9">
    <source>
        <dbReference type="Pfam" id="PF25876"/>
    </source>
</evidence>
<dbReference type="Proteomes" id="UP001596270">
    <property type="component" value="Unassembled WGS sequence"/>
</dbReference>
<dbReference type="PANTHER" id="PTHR30469:SF12">
    <property type="entry name" value="MULTIDRUG RESISTANCE PROTEIN MDTA"/>
    <property type="match status" value="1"/>
</dbReference>
<feature type="domain" description="Multidrug resistance protein MdtA-like beta-barrel" evidence="11">
    <location>
        <begin position="238"/>
        <end position="319"/>
    </location>
</feature>
<dbReference type="InterPro" id="IPR058626">
    <property type="entry name" value="MdtA-like_b-barrel"/>
</dbReference>
<dbReference type="Pfam" id="PF25944">
    <property type="entry name" value="Beta-barrel_RND"/>
    <property type="match status" value="1"/>
</dbReference>
<comment type="subcellular location">
    <subcellularLocation>
        <location evidence="1">Cell membrane</location>
    </subcellularLocation>
</comment>
<organism evidence="13 14">
    <name type="scientific">Polaromonas aquatica</name>
    <dbReference type="NCBI Taxonomy" id="332657"/>
    <lineage>
        <taxon>Bacteria</taxon>
        <taxon>Pseudomonadati</taxon>
        <taxon>Pseudomonadota</taxon>
        <taxon>Betaproteobacteria</taxon>
        <taxon>Burkholderiales</taxon>
        <taxon>Comamonadaceae</taxon>
        <taxon>Polaromonas</taxon>
    </lineage>
</organism>
<feature type="domain" description="Multidrug resistance protein MdtA-like C-terminal permuted SH3" evidence="12">
    <location>
        <begin position="323"/>
        <end position="385"/>
    </location>
</feature>
<evidence type="ECO:0000313" key="14">
    <source>
        <dbReference type="Proteomes" id="UP001596270"/>
    </source>
</evidence>
<evidence type="ECO:0000259" key="11">
    <source>
        <dbReference type="Pfam" id="PF25944"/>
    </source>
</evidence>
<dbReference type="InterPro" id="IPR058624">
    <property type="entry name" value="MdtA-like_HH"/>
</dbReference>
<dbReference type="InterPro" id="IPR058627">
    <property type="entry name" value="MdtA-like_C"/>
</dbReference>
<feature type="transmembrane region" description="Helical" evidence="8">
    <location>
        <begin position="26"/>
        <end position="46"/>
    </location>
</feature>
<keyword evidence="5" id="KW-0997">Cell inner membrane</keyword>
<evidence type="ECO:0000256" key="5">
    <source>
        <dbReference type="ARBA" id="ARBA00022519"/>
    </source>
</evidence>
<proteinExistence type="inferred from homology"/>
<feature type="region of interest" description="Disordered" evidence="7">
    <location>
        <begin position="1"/>
        <end position="22"/>
    </location>
</feature>
<evidence type="ECO:0000313" key="13">
    <source>
        <dbReference type="EMBL" id="MFC6283717.1"/>
    </source>
</evidence>
<dbReference type="InterPro" id="IPR058625">
    <property type="entry name" value="MdtA-like_BSH"/>
</dbReference>
<accession>A0ABW1U3T7</accession>
<keyword evidence="8" id="KW-0812">Transmembrane</keyword>
<dbReference type="Pfam" id="PF25967">
    <property type="entry name" value="RND-MFP_C"/>
    <property type="match status" value="1"/>
</dbReference>
<evidence type="ECO:0000256" key="8">
    <source>
        <dbReference type="SAM" id="Phobius"/>
    </source>
</evidence>
<dbReference type="Gene3D" id="2.40.30.170">
    <property type="match status" value="1"/>
</dbReference>
<gene>
    <name evidence="13" type="ORF">ACFQND_21015</name>
</gene>
<dbReference type="Pfam" id="PF25876">
    <property type="entry name" value="HH_MFP_RND"/>
    <property type="match status" value="1"/>
</dbReference>
<comment type="caution">
    <text evidence="13">The sequence shown here is derived from an EMBL/GenBank/DDBJ whole genome shotgun (WGS) entry which is preliminary data.</text>
</comment>
<dbReference type="SUPFAM" id="SSF111369">
    <property type="entry name" value="HlyD-like secretion proteins"/>
    <property type="match status" value="1"/>
</dbReference>
<evidence type="ECO:0000256" key="6">
    <source>
        <dbReference type="ARBA" id="ARBA00023136"/>
    </source>
</evidence>
<reference evidence="14" key="1">
    <citation type="journal article" date="2019" name="Int. J. Syst. Evol. Microbiol.">
        <title>The Global Catalogue of Microorganisms (GCM) 10K type strain sequencing project: providing services to taxonomists for standard genome sequencing and annotation.</title>
        <authorList>
            <consortium name="The Broad Institute Genomics Platform"/>
            <consortium name="The Broad Institute Genome Sequencing Center for Infectious Disease"/>
            <person name="Wu L."/>
            <person name="Ma J."/>
        </authorList>
    </citation>
    <scope>NUCLEOTIDE SEQUENCE [LARGE SCALE GENOMIC DNA]</scope>
    <source>
        <strain evidence="14">CCUG 39402</strain>
    </source>
</reference>
<dbReference type="InterPro" id="IPR006143">
    <property type="entry name" value="RND_pump_MFP"/>
</dbReference>
<dbReference type="NCBIfam" id="TIGR01730">
    <property type="entry name" value="RND_mfp"/>
    <property type="match status" value="1"/>
</dbReference>
<evidence type="ECO:0000259" key="12">
    <source>
        <dbReference type="Pfam" id="PF25967"/>
    </source>
</evidence>
<feature type="domain" description="Multidrug resistance protein MdtA-like barrel-sandwich hybrid" evidence="10">
    <location>
        <begin position="92"/>
        <end position="234"/>
    </location>
</feature>
<feature type="domain" description="Multidrug resistance protein MdtA-like alpha-helical hairpin" evidence="9">
    <location>
        <begin position="132"/>
        <end position="201"/>
    </location>
</feature>
<evidence type="ECO:0000259" key="10">
    <source>
        <dbReference type="Pfam" id="PF25917"/>
    </source>
</evidence>
<sequence length="456" mass="46750">MNPQDQAQPAISDKPPRKPLSRRTSLVGGAVAVLLLLAVGGLAWYLTRPAATQGGPGAGRGAPASTVGVATAEKASVPVMLDALGTVTPLATVRVRAQVTGVLQKVLFTEGQMVRAGDLLATIDPRQFEMALMQATGTRQRDEAQLDSARVTLQRYQTLLGQDSIARQDVDTQAALVKQLEGTVVVDKAAEGAARLNLGYTRVLAPVGGRVGLRAVDIGNVVSGSDANGIVLITQLSPIDVVFAVPQDRVAELQQGSATALKATALDRTRASVIDTGVFASLDNQVDTTTGTVKAKARFANSQLALFPSQFVNVQVQVRTIDNAVVVPVTALRQSNTGDYVYVLNAADRTVSLRPVKRGHATVDKVVIASGLQAGERVITEGADRLKDGSSVVLAGDQPRPAGGAAGANRGKRQRPDAAGAGAPAPAASGAAAAASAPASGASGPGHRRASQAEGS</sequence>
<dbReference type="Pfam" id="PF25917">
    <property type="entry name" value="BSH_RND"/>
    <property type="match status" value="1"/>
</dbReference>
<evidence type="ECO:0000256" key="1">
    <source>
        <dbReference type="ARBA" id="ARBA00004236"/>
    </source>
</evidence>
<evidence type="ECO:0000256" key="2">
    <source>
        <dbReference type="ARBA" id="ARBA00009477"/>
    </source>
</evidence>
<evidence type="ECO:0000256" key="3">
    <source>
        <dbReference type="ARBA" id="ARBA00022448"/>
    </source>
</evidence>
<dbReference type="Gene3D" id="2.40.420.20">
    <property type="match status" value="1"/>
</dbReference>
<dbReference type="Gene3D" id="1.10.287.470">
    <property type="entry name" value="Helix hairpin bin"/>
    <property type="match status" value="1"/>
</dbReference>
<protein>
    <submittedName>
        <fullName evidence="13">Efflux RND transporter periplasmic adaptor subunit</fullName>
    </submittedName>
</protein>
<keyword evidence="4" id="KW-1003">Cell membrane</keyword>
<keyword evidence="6 8" id="KW-0472">Membrane</keyword>
<name>A0ABW1U3T7_9BURK</name>
<keyword evidence="14" id="KW-1185">Reference proteome</keyword>
<evidence type="ECO:0000256" key="7">
    <source>
        <dbReference type="SAM" id="MobiDB-lite"/>
    </source>
</evidence>
<keyword evidence="3" id="KW-0813">Transport</keyword>
<comment type="similarity">
    <text evidence="2">Belongs to the membrane fusion protein (MFP) (TC 8.A.1) family.</text>
</comment>
<feature type="compositionally biased region" description="Low complexity" evidence="7">
    <location>
        <begin position="395"/>
        <end position="409"/>
    </location>
</feature>
<feature type="compositionally biased region" description="Low complexity" evidence="7">
    <location>
        <begin position="418"/>
        <end position="442"/>
    </location>
</feature>
<keyword evidence="8" id="KW-1133">Transmembrane helix</keyword>